<dbReference type="Proteomes" id="UP000095412">
    <property type="component" value="Unassembled WGS sequence"/>
</dbReference>
<evidence type="ECO:0000313" key="2">
    <source>
        <dbReference type="EMBL" id="SCS78977.1"/>
    </source>
</evidence>
<organism evidence="3 5">
    <name type="scientific">Staphylococcus caeli</name>
    <dbReference type="NCBI Taxonomy" id="2201815"/>
    <lineage>
        <taxon>Bacteria</taxon>
        <taxon>Bacillati</taxon>
        <taxon>Bacillota</taxon>
        <taxon>Bacilli</taxon>
        <taxon>Bacillales</taxon>
        <taxon>Staphylococcaceae</taxon>
        <taxon>Staphylococcus</taxon>
    </lineage>
</organism>
<proteinExistence type="predicted"/>
<reference evidence="2 4" key="2">
    <citation type="submission" date="2016-09" db="EMBL/GenBank/DDBJ databases">
        <authorList>
            <consortium name="Pathogen Informatics"/>
            <person name="Sun Q."/>
            <person name="Inoue M."/>
        </authorList>
    </citation>
    <scope>NUCLEOTIDE SEQUENCE [LARGE SCALE GENOMIC DNA]</scope>
    <source>
        <strain evidence="2 4">82C</strain>
    </source>
</reference>
<accession>A0A2U8RL98</accession>
<dbReference type="Pfam" id="PF19504">
    <property type="entry name" value="DUF6038"/>
    <property type="match status" value="1"/>
</dbReference>
<dbReference type="EMBL" id="FMPG01000005">
    <property type="protein sequence ID" value="SCS98511.1"/>
    <property type="molecule type" value="Genomic_DNA"/>
</dbReference>
<reference evidence="1" key="3">
    <citation type="submission" date="2018-03" db="EMBL/GenBank/DDBJ databases">
        <title>A novel mecC allotype, mecC3, in a new Staphylococcus species, Staphylococcus caeli.</title>
        <authorList>
            <person name="MacFadyen A.C."/>
            <person name="Harrison E.M."/>
            <person name="Morgan F.J.E."/>
            <person name="Parkhill J."/>
            <person name="Holmes M.A."/>
            <person name="Paterson G.K."/>
        </authorList>
    </citation>
    <scope>NUCLEOTIDE SEQUENCE</scope>
    <source>
        <strain evidence="1">82B</strain>
    </source>
</reference>
<evidence type="ECO:0000313" key="5">
    <source>
        <dbReference type="Proteomes" id="UP000095768"/>
    </source>
</evidence>
<protein>
    <submittedName>
        <fullName evidence="3">Uncharacterized protein</fullName>
    </submittedName>
</protein>
<dbReference type="EMBL" id="MH155596">
    <property type="protein sequence ID" value="AWM30145.1"/>
    <property type="molecule type" value="Genomic_DNA"/>
</dbReference>
<name>A0A1D4MJA4_9STAP</name>
<dbReference type="Proteomes" id="UP000095768">
    <property type="component" value="Unassembled WGS sequence"/>
</dbReference>
<evidence type="ECO:0000313" key="1">
    <source>
        <dbReference type="EMBL" id="AWM30145.1"/>
    </source>
</evidence>
<evidence type="ECO:0000313" key="4">
    <source>
        <dbReference type="Proteomes" id="UP000095412"/>
    </source>
</evidence>
<dbReference type="AlphaFoldDB" id="A0A1D4MJA4"/>
<reference evidence="3 5" key="1">
    <citation type="submission" date="2016-09" db="EMBL/GenBank/DDBJ databases">
        <authorList>
            <consortium name="Pathogen Informatics"/>
        </authorList>
    </citation>
    <scope>NUCLEOTIDE SEQUENCE [LARGE SCALE GENOMIC DNA]</scope>
    <source>
        <strain evidence="3 5">82B</strain>
    </source>
</reference>
<dbReference type="InterPro" id="IPR046101">
    <property type="entry name" value="DUF6038"/>
</dbReference>
<accession>A0A1D4MJA4</accession>
<evidence type="ECO:0000313" key="3">
    <source>
        <dbReference type="EMBL" id="SCS98511.1"/>
    </source>
</evidence>
<gene>
    <name evidence="3" type="ORF">SAMEA2297795_01516</name>
    <name evidence="2" type="ORF">SAMEA2297796_01137</name>
    <name evidence="1" type="ORF">SCC82B_00005</name>
</gene>
<keyword evidence="4" id="KW-1185">Reference proteome</keyword>
<dbReference type="EMBL" id="FMPI01000006">
    <property type="protein sequence ID" value="SCS78977.1"/>
    <property type="molecule type" value="Genomic_DNA"/>
</dbReference>
<dbReference type="RefSeq" id="WP_069995325.1">
    <property type="nucleotide sequence ID" value="NZ_FMPG01000005.1"/>
</dbReference>
<sequence>MSSDDIVKTLYSKEDIRTELGFTSYKFNKNMNMIIKLFKIDMKKFHDYKGQDKNNQYTFNGVAKELIKVLLKSVDYYPVDIASKGFKQNGKTKKEIIDNIDTSSYMMYIHQLMKSINEIQYKRLVSHIHMKDVYQNTKAWLSVGESINKKEQELYQYMSTLSLHKRIELQNEVVKSIDETIFQFMAKEHRNTQIKENNELEEYTNAIKEGKYPNKDYELNHLLYKKNEIPLDSLIKDVWDYDETGHIELDWLIADMLKRSQQADAYFIESLDKKNKLRKNIHKDSIKNISKLIDHELVKSNRKWDISSAYKRHQFWNNAKMNRDTPKYNALYYKNDTLNIENQSNIIKKIKTIEANLEDANKQPNYLNYFLQAKFDLERLESELMKYSINPTYINKINDDFIRYAIEDVHNAIIKIDRYISTDEVKLNYSNIQMVVRNEIMEQGSYFVTQKLNALSKVEGSDFHFGNFIVDPLVENFRRAIKNRRYGKKT</sequence>
<dbReference type="OrthoDB" id="2402957at2"/>